<feature type="compositionally biased region" description="Basic and acidic residues" evidence="1">
    <location>
        <begin position="445"/>
        <end position="461"/>
    </location>
</feature>
<feature type="compositionally biased region" description="Polar residues" evidence="1">
    <location>
        <begin position="388"/>
        <end position="405"/>
    </location>
</feature>
<protein>
    <submittedName>
        <fullName evidence="2">Uncharacterized protein</fullName>
    </submittedName>
</protein>
<dbReference type="Proteomes" id="UP000799779">
    <property type="component" value="Unassembled WGS sequence"/>
</dbReference>
<sequence>MLPSVDLLTTPTSLANYKPKEISSTALSLVASGFLFLHVEKGLAQEEEHMAAPQQRSRSRSSSRRDDTELWFSMPSASRQEEQLGQGRGTEQSAYQATSSRHIAQRSASPSRFPSIPLISTTASVNKPLPPSPESEKKRRKPASLRSLIRRRPSDQLDPSHLHPASSQNHQRSSSANGNLAPDSYAYFYQQTSSRSMPSSPAPFDQPYLQPIPLTRAQSAGADCPESPLYQYSPGQQEQQQQLQLPQQTTPQRAVSMNTYFEPPRTRRTFPEAGTPSSATPNDGVQERPRPHTWLSPTTESQPLVDASEFHLFAAATVGFSDGGLSFDGLSPSSPPHLQGSLFSRGRQNDSIPLPLANPASSQSRQSYYQVNSWQPMSYDYPGAAPQPSRQQANNIPRPQSYQQTSLAPSMNAINLELERLGLIDDEGNPDDELPDYAQSQAEMSAKKRQEATARARELEARWNSSRGGWRSR</sequence>
<feature type="compositionally biased region" description="Basic residues" evidence="1">
    <location>
        <begin position="138"/>
        <end position="151"/>
    </location>
</feature>
<feature type="region of interest" description="Disordered" evidence="1">
    <location>
        <begin position="441"/>
        <end position="473"/>
    </location>
</feature>
<feature type="compositionally biased region" description="Low complexity" evidence="1">
    <location>
        <begin position="462"/>
        <end position="473"/>
    </location>
</feature>
<feature type="compositionally biased region" description="Polar residues" evidence="1">
    <location>
        <begin position="89"/>
        <end position="125"/>
    </location>
</feature>
<keyword evidence="3" id="KW-1185">Reference proteome</keyword>
<evidence type="ECO:0000313" key="3">
    <source>
        <dbReference type="Proteomes" id="UP000799779"/>
    </source>
</evidence>
<evidence type="ECO:0000313" key="2">
    <source>
        <dbReference type="EMBL" id="KAF2006219.1"/>
    </source>
</evidence>
<name>A0A6A5WZJ5_9PLEO</name>
<feature type="region of interest" description="Disordered" evidence="1">
    <location>
        <begin position="217"/>
        <end position="251"/>
    </location>
</feature>
<feature type="compositionally biased region" description="Basic and acidic residues" evidence="1">
    <location>
        <begin position="152"/>
        <end position="161"/>
    </location>
</feature>
<feature type="compositionally biased region" description="Polar residues" evidence="1">
    <location>
        <begin position="165"/>
        <end position="178"/>
    </location>
</feature>
<organism evidence="2 3">
    <name type="scientific">Amniculicola lignicola CBS 123094</name>
    <dbReference type="NCBI Taxonomy" id="1392246"/>
    <lineage>
        <taxon>Eukaryota</taxon>
        <taxon>Fungi</taxon>
        <taxon>Dikarya</taxon>
        <taxon>Ascomycota</taxon>
        <taxon>Pezizomycotina</taxon>
        <taxon>Dothideomycetes</taxon>
        <taxon>Pleosporomycetidae</taxon>
        <taxon>Pleosporales</taxon>
        <taxon>Amniculicolaceae</taxon>
        <taxon>Amniculicola</taxon>
    </lineage>
</organism>
<feature type="region of interest" description="Disordered" evidence="1">
    <location>
        <begin position="264"/>
        <end position="299"/>
    </location>
</feature>
<evidence type="ECO:0000256" key="1">
    <source>
        <dbReference type="SAM" id="MobiDB-lite"/>
    </source>
</evidence>
<proteinExistence type="predicted"/>
<dbReference type="EMBL" id="ML977560">
    <property type="protein sequence ID" value="KAF2006219.1"/>
    <property type="molecule type" value="Genomic_DNA"/>
</dbReference>
<dbReference type="AlphaFoldDB" id="A0A6A5WZJ5"/>
<dbReference type="OrthoDB" id="3795041at2759"/>
<gene>
    <name evidence="2" type="ORF">P154DRAFT_255470</name>
</gene>
<accession>A0A6A5WZJ5</accession>
<feature type="region of interest" description="Disordered" evidence="1">
    <location>
        <begin position="46"/>
        <end position="182"/>
    </location>
</feature>
<feature type="compositionally biased region" description="Low complexity" evidence="1">
    <location>
        <begin position="236"/>
        <end position="251"/>
    </location>
</feature>
<feature type="compositionally biased region" description="Polar residues" evidence="1">
    <location>
        <begin position="359"/>
        <end position="376"/>
    </location>
</feature>
<feature type="region of interest" description="Disordered" evidence="1">
    <location>
        <begin position="331"/>
        <end position="405"/>
    </location>
</feature>
<reference evidence="2" key="1">
    <citation type="journal article" date="2020" name="Stud. Mycol.">
        <title>101 Dothideomycetes genomes: a test case for predicting lifestyles and emergence of pathogens.</title>
        <authorList>
            <person name="Haridas S."/>
            <person name="Albert R."/>
            <person name="Binder M."/>
            <person name="Bloem J."/>
            <person name="Labutti K."/>
            <person name="Salamov A."/>
            <person name="Andreopoulos B."/>
            <person name="Baker S."/>
            <person name="Barry K."/>
            <person name="Bills G."/>
            <person name="Bluhm B."/>
            <person name="Cannon C."/>
            <person name="Castanera R."/>
            <person name="Culley D."/>
            <person name="Daum C."/>
            <person name="Ezra D."/>
            <person name="Gonzalez J."/>
            <person name="Henrissat B."/>
            <person name="Kuo A."/>
            <person name="Liang C."/>
            <person name="Lipzen A."/>
            <person name="Lutzoni F."/>
            <person name="Magnuson J."/>
            <person name="Mondo S."/>
            <person name="Nolan M."/>
            <person name="Ohm R."/>
            <person name="Pangilinan J."/>
            <person name="Park H.-J."/>
            <person name="Ramirez L."/>
            <person name="Alfaro M."/>
            <person name="Sun H."/>
            <person name="Tritt A."/>
            <person name="Yoshinaga Y."/>
            <person name="Zwiers L.-H."/>
            <person name="Turgeon B."/>
            <person name="Goodwin S."/>
            <person name="Spatafora J."/>
            <person name="Crous P."/>
            <person name="Grigoriev I."/>
        </authorList>
    </citation>
    <scope>NUCLEOTIDE SEQUENCE</scope>
    <source>
        <strain evidence="2">CBS 123094</strain>
    </source>
</reference>